<dbReference type="Proteomes" id="UP001519460">
    <property type="component" value="Unassembled WGS sequence"/>
</dbReference>
<dbReference type="AlphaFoldDB" id="A0ABD0KYS2"/>
<comment type="caution">
    <text evidence="1">The sequence shown here is derived from an EMBL/GenBank/DDBJ whole genome shotgun (WGS) entry which is preliminary data.</text>
</comment>
<evidence type="ECO:0000313" key="2">
    <source>
        <dbReference type="Proteomes" id="UP001519460"/>
    </source>
</evidence>
<reference evidence="1 2" key="1">
    <citation type="journal article" date="2023" name="Sci. Data">
        <title>Genome assembly of the Korean intertidal mud-creeper Batillaria attramentaria.</title>
        <authorList>
            <person name="Patra A.K."/>
            <person name="Ho P.T."/>
            <person name="Jun S."/>
            <person name="Lee S.J."/>
            <person name="Kim Y."/>
            <person name="Won Y.J."/>
        </authorList>
    </citation>
    <scope>NUCLEOTIDE SEQUENCE [LARGE SCALE GENOMIC DNA]</scope>
    <source>
        <strain evidence="1">Wonlab-2016</strain>
    </source>
</reference>
<protein>
    <submittedName>
        <fullName evidence="1">Uncharacterized protein</fullName>
    </submittedName>
</protein>
<name>A0ABD0KYS2_9CAEN</name>
<sequence>MHGTQISGSLLSGPDHSLAVTQSELCSRIPLAGVWGVACVVDGQSWRVCAHYLRFQAKLTGVYKGVSHFHNTAEQSLPQHCGTVTSTTLRNRHFHNAAEQSLPQRRGTVTPTKLRNRHFHNAAKQFLTVVEKGG</sequence>
<accession>A0ABD0KYS2</accession>
<proteinExistence type="predicted"/>
<organism evidence="1 2">
    <name type="scientific">Batillaria attramentaria</name>
    <dbReference type="NCBI Taxonomy" id="370345"/>
    <lineage>
        <taxon>Eukaryota</taxon>
        <taxon>Metazoa</taxon>
        <taxon>Spiralia</taxon>
        <taxon>Lophotrochozoa</taxon>
        <taxon>Mollusca</taxon>
        <taxon>Gastropoda</taxon>
        <taxon>Caenogastropoda</taxon>
        <taxon>Sorbeoconcha</taxon>
        <taxon>Cerithioidea</taxon>
        <taxon>Batillariidae</taxon>
        <taxon>Batillaria</taxon>
    </lineage>
</organism>
<gene>
    <name evidence="1" type="ORF">BaRGS_00016404</name>
</gene>
<dbReference type="EMBL" id="JACVVK020000104">
    <property type="protein sequence ID" value="KAK7492307.1"/>
    <property type="molecule type" value="Genomic_DNA"/>
</dbReference>
<evidence type="ECO:0000313" key="1">
    <source>
        <dbReference type="EMBL" id="KAK7492307.1"/>
    </source>
</evidence>
<keyword evidence="2" id="KW-1185">Reference proteome</keyword>